<evidence type="ECO:0000256" key="5">
    <source>
        <dbReference type="ARBA" id="ARBA00022737"/>
    </source>
</evidence>
<evidence type="ECO:0000313" key="15">
    <source>
        <dbReference type="Proteomes" id="UP001159042"/>
    </source>
</evidence>
<dbReference type="Pfam" id="PF12796">
    <property type="entry name" value="Ank_2"/>
    <property type="match status" value="1"/>
</dbReference>
<dbReference type="GO" id="GO:0046872">
    <property type="term" value="F:metal ion binding"/>
    <property type="evidence" value="ECO:0007669"/>
    <property type="project" value="InterPro"/>
</dbReference>
<dbReference type="GO" id="GO:0009966">
    <property type="term" value="P:regulation of signal transduction"/>
    <property type="evidence" value="ECO:0007669"/>
    <property type="project" value="UniProtKB-ARBA"/>
</dbReference>
<dbReference type="SMART" id="SM00248">
    <property type="entry name" value="ANK"/>
    <property type="match status" value="2"/>
</dbReference>
<keyword evidence="4 10" id="KW-0808">Transferase</keyword>
<dbReference type="InterPro" id="IPR016024">
    <property type="entry name" value="ARM-type_fold"/>
</dbReference>
<evidence type="ECO:0000256" key="11">
    <source>
        <dbReference type="SAM" id="MobiDB-lite"/>
    </source>
</evidence>
<dbReference type="GO" id="GO:0070534">
    <property type="term" value="P:protein K63-linked ubiquitination"/>
    <property type="evidence" value="ECO:0007669"/>
    <property type="project" value="TreeGrafter"/>
</dbReference>
<dbReference type="Gene3D" id="2.30.30.40">
    <property type="entry name" value="SH3 Domains"/>
    <property type="match status" value="1"/>
</dbReference>
<feature type="region of interest" description="Disordered" evidence="11">
    <location>
        <begin position="1384"/>
        <end position="1430"/>
    </location>
</feature>
<dbReference type="PROSITE" id="PS50297">
    <property type="entry name" value="ANK_REP_REGION"/>
    <property type="match status" value="2"/>
</dbReference>
<dbReference type="GO" id="GO:0016607">
    <property type="term" value="C:nuclear speck"/>
    <property type="evidence" value="ECO:0007669"/>
    <property type="project" value="TreeGrafter"/>
</dbReference>
<dbReference type="Proteomes" id="UP001159042">
    <property type="component" value="Unassembled WGS sequence"/>
</dbReference>
<feature type="compositionally biased region" description="Low complexity" evidence="11">
    <location>
        <begin position="1530"/>
        <end position="1546"/>
    </location>
</feature>
<dbReference type="FunFam" id="1.25.10.10:FF:000051">
    <property type="entry name" value="E3 ubiquitin-protein ligase HECTD1 isoform X1"/>
    <property type="match status" value="1"/>
</dbReference>
<feature type="compositionally biased region" description="Basic and acidic residues" evidence="11">
    <location>
        <begin position="1622"/>
        <end position="1631"/>
    </location>
</feature>
<dbReference type="InterPro" id="IPR000569">
    <property type="entry name" value="HECT_dom"/>
</dbReference>
<evidence type="ECO:0000256" key="6">
    <source>
        <dbReference type="ARBA" id="ARBA00022786"/>
    </source>
</evidence>
<feature type="region of interest" description="Disordered" evidence="11">
    <location>
        <begin position="515"/>
        <end position="538"/>
    </location>
</feature>
<dbReference type="InterPro" id="IPR010606">
    <property type="entry name" value="Mib_Herc2"/>
</dbReference>
<keyword evidence="6 9" id="KW-0833">Ubl conjugation pathway</keyword>
<feature type="region of interest" description="Disordered" evidence="11">
    <location>
        <begin position="475"/>
        <end position="498"/>
    </location>
</feature>
<feature type="region of interest" description="Disordered" evidence="11">
    <location>
        <begin position="2008"/>
        <end position="2040"/>
    </location>
</feature>
<dbReference type="EC" id="2.3.2.26" evidence="10"/>
<feature type="domain" description="HECT" evidence="12">
    <location>
        <begin position="2191"/>
        <end position="2631"/>
    </location>
</feature>
<dbReference type="FunFam" id="2.30.30.40:FF:000085">
    <property type="entry name" value="E3 ubiquitin-protein ligase HECTD1 isoform X1"/>
    <property type="match status" value="1"/>
</dbReference>
<dbReference type="SUPFAM" id="SSF48403">
    <property type="entry name" value="Ankyrin repeat"/>
    <property type="match status" value="1"/>
</dbReference>
<dbReference type="SUPFAM" id="SSF48371">
    <property type="entry name" value="ARM repeat"/>
    <property type="match status" value="1"/>
</dbReference>
<feature type="domain" description="MIB/HERC2" evidence="13">
    <location>
        <begin position="1309"/>
        <end position="1381"/>
    </location>
</feature>
<feature type="region of interest" description="Disordered" evidence="11">
    <location>
        <begin position="653"/>
        <end position="673"/>
    </location>
</feature>
<dbReference type="InterPro" id="IPR012919">
    <property type="entry name" value="SUN_dom"/>
</dbReference>
<dbReference type="Gene3D" id="3.90.1750.10">
    <property type="entry name" value="Hect, E3 ligase catalytic domains"/>
    <property type="match status" value="2"/>
</dbReference>
<dbReference type="FunFam" id="1.25.40.20:FF:000033">
    <property type="entry name" value="E3 ubiquitin-protein ligase HECTD1 isoform X2"/>
    <property type="match status" value="1"/>
</dbReference>
<dbReference type="EMBL" id="JANEYG010000094">
    <property type="protein sequence ID" value="KAJ8913415.1"/>
    <property type="molecule type" value="Genomic_DNA"/>
</dbReference>
<feature type="compositionally biased region" description="Polar residues" evidence="11">
    <location>
        <begin position="273"/>
        <end position="284"/>
    </location>
</feature>
<dbReference type="FunFam" id="2.60.120.260:FF:000014">
    <property type="entry name" value="E3 ubiquitin-protein ligase HECTD1 isoform X1"/>
    <property type="match status" value="1"/>
</dbReference>
<feature type="region of interest" description="Disordered" evidence="11">
    <location>
        <begin position="264"/>
        <end position="290"/>
    </location>
</feature>
<dbReference type="SUPFAM" id="SSF159034">
    <property type="entry name" value="Mib/herc2 domain-like"/>
    <property type="match status" value="1"/>
</dbReference>
<comment type="caution">
    <text evidence="14">The sequence shown here is derived from an EMBL/GenBank/DDBJ whole genome shotgun (WGS) entry which is preliminary data.</text>
</comment>
<evidence type="ECO:0000256" key="2">
    <source>
        <dbReference type="ARBA" id="ARBA00004906"/>
    </source>
</evidence>
<dbReference type="InterPro" id="IPR035983">
    <property type="entry name" value="Hect_E3_ubiquitin_ligase"/>
</dbReference>
<feature type="repeat" description="ANK" evidence="8">
    <location>
        <begin position="418"/>
        <end position="450"/>
    </location>
</feature>
<dbReference type="FunFam" id="3.30.2410.10:FF:000007">
    <property type="entry name" value="Putative E3 ubiquitin-protein ligase HECTD1"/>
    <property type="match status" value="1"/>
</dbReference>
<dbReference type="Gene3D" id="3.30.2160.10">
    <property type="entry name" value="Hect, E3 ligase catalytic domain"/>
    <property type="match status" value="1"/>
</dbReference>
<feature type="compositionally biased region" description="Acidic residues" evidence="11">
    <location>
        <begin position="657"/>
        <end position="670"/>
    </location>
</feature>
<feature type="compositionally biased region" description="Low complexity" evidence="11">
    <location>
        <begin position="1710"/>
        <end position="1731"/>
    </location>
</feature>
<feature type="compositionally biased region" description="Polar residues" evidence="11">
    <location>
        <begin position="1405"/>
        <end position="1417"/>
    </location>
</feature>
<dbReference type="PROSITE" id="PS50237">
    <property type="entry name" value="HECT"/>
    <property type="match status" value="1"/>
</dbReference>
<dbReference type="PROSITE" id="PS50088">
    <property type="entry name" value="ANK_REPEAT"/>
    <property type="match status" value="2"/>
</dbReference>
<feature type="compositionally biased region" description="Basic and acidic residues" evidence="11">
    <location>
        <begin position="477"/>
        <end position="498"/>
    </location>
</feature>
<evidence type="ECO:0000256" key="3">
    <source>
        <dbReference type="ARBA" id="ARBA00006331"/>
    </source>
</evidence>
<evidence type="ECO:0000259" key="12">
    <source>
        <dbReference type="PROSITE" id="PS50237"/>
    </source>
</evidence>
<keyword evidence="7 8" id="KW-0040">ANK repeat</keyword>
<keyword evidence="15" id="KW-1185">Reference proteome</keyword>
<dbReference type="InterPro" id="IPR037252">
    <property type="entry name" value="Mib_Herc2_sf"/>
</dbReference>
<comment type="function">
    <text evidence="10">E3 ubiquitin-protein ligase which accepts ubiquitin from an E2 ubiquitin-conjugating enzyme in the form of a thioester and then directly transfers the ubiquitin to targeted substrates.</text>
</comment>
<dbReference type="SUPFAM" id="SSF49785">
    <property type="entry name" value="Galactose-binding domain-like"/>
    <property type="match status" value="1"/>
</dbReference>
<feature type="region of interest" description="Disordered" evidence="11">
    <location>
        <begin position="1895"/>
        <end position="1928"/>
    </location>
</feature>
<name>A0AAV8VHG6_9CUCU</name>
<reference evidence="14 15" key="1">
    <citation type="journal article" date="2023" name="Insect Mol. Biol.">
        <title>Genome sequencing provides insights into the evolution of gene families encoding plant cell wall-degrading enzymes in longhorned beetles.</title>
        <authorList>
            <person name="Shin N.R."/>
            <person name="Okamura Y."/>
            <person name="Kirsch R."/>
            <person name="Pauchet Y."/>
        </authorList>
    </citation>
    <scope>NUCLEOTIDE SEQUENCE [LARGE SCALE GENOMIC DNA]</scope>
    <source>
        <strain evidence="14">EAD_L_NR</strain>
    </source>
</reference>
<feature type="region of interest" description="Disordered" evidence="11">
    <location>
        <begin position="1710"/>
        <end position="1732"/>
    </location>
</feature>
<dbReference type="Gene3D" id="2.60.120.260">
    <property type="entry name" value="Galactose-binding domain-like"/>
    <property type="match status" value="1"/>
</dbReference>
<dbReference type="SUPFAM" id="SSF56204">
    <property type="entry name" value="Hect, E3 ligase catalytic domain"/>
    <property type="match status" value="1"/>
</dbReference>
<dbReference type="GO" id="GO:0061630">
    <property type="term" value="F:ubiquitin protein ligase activity"/>
    <property type="evidence" value="ECO:0007669"/>
    <property type="project" value="UniProtKB-UniRule"/>
</dbReference>
<sequence>MDEMKFWDVARPAHEFSRQQMADPDPETLLEWLNSGLGDERDMQLIALEQLCMLLLMSDNVDRCFESCPPRTFLPALCRIFLDEQAPENVLEVTARAITYYLDVSAECTRRIVAIDGAVKAICNRLVVAELSSRTSKDLAEQCVKVLELICTREAGAVFDAGGLSCILPFIRDNGQRVHKDTLHSAMAVVSRLCTKMEPADTELPTCVSALSTLLRHEDSHVADGALRCFATVADRFTRRGVDPAPLAQHGLVKELLTRLSSAAGPATASGTQNTPGKASSTGNAAAAAPDSKANAASVSTIISLLSTLCRGSPTITHDLLRSELLDAIEKSLKGDERCVLDSMRLVDLLLVLLLEGRRSVCKTAGSSGQLMPRIRRMDSAAEKSHRQLIDCIRSKDTDALIEAIENGGVEVNFMDDVGQTLLNWASAFGTQEMVEYLCEKGADVNKGQRSSSLHYAACFGRPAIAKVLLRHGANPDLRDEDSKTPLDKARERADEGHREVAAILQSPGEWMISVDKDRTRKSESDTEDTSEPRGDPEMAPVYLQRLLPVFCTTFQSTMLPSVRKASLGLIKKMVHYIQPNLLEELCALEFSPNFGTQVVEVIATVLDNEEDEDGHSIVLSIIQDLMTKSQNIFLDHFARLGIFTKVQALAGPPEVQENDESETATEETSEAAPIEDAKEILPGKAYHWRDWSICRGRDCLYIWSDAAALELSNGSNGWFRFILDGKLATMYSSGSPEGGADTSGKSRTTDSLTTEENRGEFLEKLQRARAAVRCTNNSIPILSKPGLTRLVVGNWSLTSRKEAEIHIHNCDGQQQTTILREDLPGFIFESNRGTKHSFIAETSLGPEFSAGWTAKKGKRLRSKLEATKIKVKYLAHQIYEQYFRAAQAQPRGIVAKLGNIVAQIERACQKQCSYGNNREGGNSWREILHNALDDLTQILQEDGVVSAYELHSSGLVQALLSLLSTSFWDQGLKSSKMNKYQKQRVQVFKQCFKNKLNEDNNNSISILVHKLIAVLESIEKLPIYVYDTPGSGYGLQILTRRLRFRLEKAAGESTLIDRTGRSLKMEPLATVAQLERYLLKMVAKQWYDYDRSSFQFLKKLRESKYQTFKHSHDFDENGLIYFIGTNGKSSSEWVNPGQYGLVTVSSSDGRNLPYGRVEDILSRDPSALNCHTNDDNRAWFSIDLGVYIIPTAYTLRHARGYGRSALRNWQFQMSRDGQSWTTLYTHIHDNSLNDPGSTATWPLEVSPDEYQGWRHVRIQQAGKNASGQTHYLSLSGFEIYGQVTGVSEDMGKAHKEQEAHLRKQRRLVKSQLLKHMVVGARVVRGVDWKWRDQDGNLPGEGTVTGELHSGWIDVTWDHGGSNSYRMGAEGKYDIKLAPGYDVDSATTSKCTSSNKQKSEKDKQSVLTSRKSSSTPSLPEATDVKTSVASTEQAASADNLAAKQAAETIAESVLSVARNEALVAVTSESQAASNDSELSVVVHPLRDPHHDLSAINNSTDLATIVESLALCDSKSPASNSSDSQKTTVPSNSNINKSNRNSKINNSQAAAAAAQSFVEAVEALDKIREGSDMLRNNTNSFLSAELLQSALNIGQSSQINTLSSLNSVGVRISVSNNSETDDDKPVRRKVESAKGGSCSSDKDEAVTNTNNAKNSSNNTIVVTNPMSVSVPNLTSTEANSQIEPTTTAGLLETFAALARRRTLASVSAANASNTNTNNSQNSGSNAQNNQNSCSIFPRAPNSVSSLVRLALSSNFPSGLLSTAQSYPSLSSSNNAANQSGGISTTAGAVQGLSQALTMSLTSTSSDSEQVSLEDFLESCRAPTLLAELDDDEEMGDDDDNDDDENEDDADYEEVMVSRNLLSFMEEEGFEPKPSKRRSWDDEYVLKRQFSALIPAFDPRPGRTNVNQTTDLEVPAPGQEESGSTSEHELLPQPKLQLILKGPNMPGITDVEVELSDPSWTIFRAVQELMQLAEFTSKQEKLRRIWEPTYVIVYREVKDIGAYDNEEGRATPVASQYPRSGSSSVAGTTLSPSTPVPGTPSLSSCTVEDVLQLLRHLFVITTMKEGELDHTLDNSDIPPEEFSSKKITNKLLQQIQDPLVLSSSSLPTWCEELSHSCPFLFPFETRQLYFNCTAFGASRSIVWLQTQRDVTIERQRTPGLSPRRDDPHEFRVGRLKHERVKVPRGEQFTPIGKSILEVEFAGEEGTGLGPTLEFYALVAAEVQRRDLGMWICEDESIGSNESIDLGEGIKPPGYYVRRASGLFPAPLPQNSEACDKAVKYFYFLGVFLAKILQDNRLVDLPLSKSFLKLMCHGEIQNTVNERIGFTGVKKVVEEDLMTSSFISEESEKEMELDPPKIIMEEKRPWYNNILGDEDLFDIDPIRANFLKQIKELVKQKQKILQDHTLASEIKTCQIQNLSMNHSSGPVLLEDLALTFTYSPSSSVYGFSSVDLVSDGADIEVNIENVEEYAELTTQFCLDKGIARQLEAFYKGFSMVFPMEKLAAFSPEEMCVMLCGDQNPEWTREDLINYTEPKLGYTKESPGFLRFVNVLVAMSPEERKAFLQFTTGCSSLPPGGLANLYPRLTIVRKVDAGEGSYPSVNTCVHYLKLPDYPTEEILRQRLLAATKEKGFHLN</sequence>
<comment type="catalytic activity">
    <reaction evidence="1 10">
        <text>S-ubiquitinyl-[E2 ubiquitin-conjugating enzyme]-L-cysteine + [acceptor protein]-L-lysine = [E2 ubiquitin-conjugating enzyme]-L-cysteine + N(6)-ubiquitinyl-[acceptor protein]-L-lysine.</text>
        <dbReference type="EC" id="2.3.2.26"/>
    </reaction>
</comment>
<proteinExistence type="inferred from homology"/>
<dbReference type="GO" id="GO:0043161">
    <property type="term" value="P:proteasome-mediated ubiquitin-dependent protein catabolic process"/>
    <property type="evidence" value="ECO:0007669"/>
    <property type="project" value="TreeGrafter"/>
</dbReference>
<gene>
    <name evidence="14" type="ORF">NQ315_017158</name>
</gene>
<organism evidence="14 15">
    <name type="scientific">Exocentrus adspersus</name>
    <dbReference type="NCBI Taxonomy" id="1586481"/>
    <lineage>
        <taxon>Eukaryota</taxon>
        <taxon>Metazoa</taxon>
        <taxon>Ecdysozoa</taxon>
        <taxon>Arthropoda</taxon>
        <taxon>Hexapoda</taxon>
        <taxon>Insecta</taxon>
        <taxon>Pterygota</taxon>
        <taxon>Neoptera</taxon>
        <taxon>Endopterygota</taxon>
        <taxon>Coleoptera</taxon>
        <taxon>Polyphaga</taxon>
        <taxon>Cucujiformia</taxon>
        <taxon>Chrysomeloidea</taxon>
        <taxon>Cerambycidae</taxon>
        <taxon>Lamiinae</taxon>
        <taxon>Acanthocinini</taxon>
        <taxon>Exocentrus</taxon>
    </lineage>
</organism>
<dbReference type="PANTHER" id="PTHR45670">
    <property type="entry name" value="E3 UBIQUITIN-PROTEIN LIGASE TRIP12"/>
    <property type="match status" value="1"/>
</dbReference>
<dbReference type="Gene3D" id="1.25.40.20">
    <property type="entry name" value="Ankyrin repeat-containing domain"/>
    <property type="match status" value="1"/>
</dbReference>
<dbReference type="InterPro" id="IPR036770">
    <property type="entry name" value="Ankyrin_rpt-contain_sf"/>
</dbReference>
<keyword evidence="5" id="KW-0677">Repeat</keyword>
<dbReference type="InterPro" id="IPR008979">
    <property type="entry name" value="Galactose-bd-like_sf"/>
</dbReference>
<feature type="region of interest" description="Disordered" evidence="11">
    <location>
        <begin position="1615"/>
        <end position="1658"/>
    </location>
</feature>
<protein>
    <recommendedName>
        <fullName evidence="10">E3 ubiquitin-protein ligase</fullName>
        <ecNumber evidence="10">2.3.2.26</ecNumber>
    </recommendedName>
</protein>
<evidence type="ECO:0000256" key="4">
    <source>
        <dbReference type="ARBA" id="ARBA00022679"/>
    </source>
</evidence>
<comment type="similarity">
    <text evidence="3 10">Belongs to the UPL family. K-HECT subfamily.</text>
</comment>
<dbReference type="Pfam" id="PF07738">
    <property type="entry name" value="Sad1_UNC"/>
    <property type="match status" value="1"/>
</dbReference>
<evidence type="ECO:0000256" key="9">
    <source>
        <dbReference type="PROSITE-ProRule" id="PRU00104"/>
    </source>
</evidence>
<feature type="active site" description="Glycyl thioester intermediate" evidence="9">
    <location>
        <position position="2600"/>
    </location>
</feature>
<dbReference type="Pfam" id="PF06701">
    <property type="entry name" value="MIB_HERC2"/>
    <property type="match status" value="1"/>
</dbReference>
<feature type="compositionally biased region" description="Polar residues" evidence="11">
    <location>
        <begin position="2011"/>
        <end position="2031"/>
    </location>
</feature>
<dbReference type="Gene3D" id="3.30.2410.10">
    <property type="entry name" value="Hect, E3 ligase catalytic domain"/>
    <property type="match status" value="1"/>
</dbReference>
<evidence type="ECO:0000259" key="13">
    <source>
        <dbReference type="PROSITE" id="PS51416"/>
    </source>
</evidence>
<feature type="compositionally biased region" description="Polar residues" evidence="11">
    <location>
        <begin position="744"/>
        <end position="755"/>
    </location>
</feature>
<feature type="compositionally biased region" description="Polar residues" evidence="11">
    <location>
        <begin position="1385"/>
        <end position="1396"/>
    </location>
</feature>
<dbReference type="PANTHER" id="PTHR45670:SF1">
    <property type="entry name" value="E3 UBIQUITIN-PROTEIN LIGASE HECTD1"/>
    <property type="match status" value="1"/>
</dbReference>
<evidence type="ECO:0000256" key="10">
    <source>
        <dbReference type="RuleBase" id="RU369009"/>
    </source>
</evidence>
<dbReference type="InterPro" id="IPR045322">
    <property type="entry name" value="HECTD1/TRIP12-like"/>
</dbReference>
<feature type="region of interest" description="Disordered" evidence="11">
    <location>
        <begin position="734"/>
        <end position="758"/>
    </location>
</feature>
<evidence type="ECO:0000256" key="8">
    <source>
        <dbReference type="PROSITE-ProRule" id="PRU00023"/>
    </source>
</evidence>
<comment type="pathway">
    <text evidence="2 10">Protein modification; protein ubiquitination.</text>
</comment>
<feature type="region of interest" description="Disordered" evidence="11">
    <location>
        <begin position="1824"/>
        <end position="1850"/>
    </location>
</feature>
<dbReference type="CDD" id="cd00078">
    <property type="entry name" value="HECTc"/>
    <property type="match status" value="1"/>
</dbReference>
<dbReference type="PROSITE" id="PS51416">
    <property type="entry name" value="MIB_HERC2"/>
    <property type="match status" value="1"/>
</dbReference>
<feature type="repeat" description="ANK" evidence="8">
    <location>
        <begin position="449"/>
        <end position="481"/>
    </location>
</feature>
<feature type="compositionally biased region" description="Basic and acidic residues" evidence="11">
    <location>
        <begin position="515"/>
        <end position="537"/>
    </location>
</feature>
<evidence type="ECO:0000256" key="1">
    <source>
        <dbReference type="ARBA" id="ARBA00000885"/>
    </source>
</evidence>
<evidence type="ECO:0000313" key="14">
    <source>
        <dbReference type="EMBL" id="KAJ8913415.1"/>
    </source>
</evidence>
<evidence type="ECO:0000256" key="7">
    <source>
        <dbReference type="ARBA" id="ARBA00023043"/>
    </source>
</evidence>
<accession>A0AAV8VHG6</accession>
<dbReference type="InterPro" id="IPR002110">
    <property type="entry name" value="Ankyrin_rpt"/>
</dbReference>
<feature type="compositionally biased region" description="Acidic residues" evidence="11">
    <location>
        <begin position="1826"/>
        <end position="1850"/>
    </location>
</feature>
<feature type="compositionally biased region" description="Low complexity" evidence="11">
    <location>
        <begin position="1646"/>
        <end position="1658"/>
    </location>
</feature>
<dbReference type="Pfam" id="PF00632">
    <property type="entry name" value="HECT"/>
    <property type="match status" value="1"/>
</dbReference>
<feature type="compositionally biased region" description="Low complexity" evidence="11">
    <location>
        <begin position="1513"/>
        <end position="1523"/>
    </location>
</feature>
<feature type="region of interest" description="Disordered" evidence="11">
    <location>
        <begin position="1513"/>
        <end position="1546"/>
    </location>
</feature>
<dbReference type="SMART" id="SM00119">
    <property type="entry name" value="HECTc"/>
    <property type="match status" value="1"/>
</dbReference>